<feature type="domain" description="Guanylate cyclase" evidence="3">
    <location>
        <begin position="1"/>
        <end position="104"/>
    </location>
</feature>
<dbReference type="CDD" id="cd07302">
    <property type="entry name" value="CHD"/>
    <property type="match status" value="1"/>
</dbReference>
<dbReference type="GO" id="GO:0004016">
    <property type="term" value="F:adenylate cyclase activity"/>
    <property type="evidence" value="ECO:0007669"/>
    <property type="project" value="UniProtKB-ARBA"/>
</dbReference>
<dbReference type="Pfam" id="PF00211">
    <property type="entry name" value="Guanylate_cyc"/>
    <property type="match status" value="1"/>
</dbReference>
<dbReference type="GO" id="GO:0006171">
    <property type="term" value="P:cAMP biosynthetic process"/>
    <property type="evidence" value="ECO:0007669"/>
    <property type="project" value="TreeGrafter"/>
</dbReference>
<organism evidence="4 5">
    <name type="scientific">Candidatus Woesebacteria bacterium GW2011_GWC1_43_10b</name>
    <dbReference type="NCBI Taxonomy" id="1618585"/>
    <lineage>
        <taxon>Bacteria</taxon>
        <taxon>Candidatus Woeseibacteriota</taxon>
    </lineage>
</organism>
<dbReference type="InterPro" id="IPR029787">
    <property type="entry name" value="Nucleotide_cyclase"/>
</dbReference>
<keyword evidence="2" id="KW-1133">Transmembrane helix</keyword>
<feature type="region of interest" description="Disordered" evidence="1">
    <location>
        <begin position="227"/>
        <end position="261"/>
    </location>
</feature>
<accession>A0A0G1ED74</accession>
<gene>
    <name evidence="4" type="ORF">UV56_C0003G0011</name>
</gene>
<evidence type="ECO:0000313" key="5">
    <source>
        <dbReference type="Proteomes" id="UP000034611"/>
    </source>
</evidence>
<evidence type="ECO:0000256" key="1">
    <source>
        <dbReference type="SAM" id="MobiDB-lite"/>
    </source>
</evidence>
<evidence type="ECO:0000256" key="2">
    <source>
        <dbReference type="SAM" id="Phobius"/>
    </source>
</evidence>
<keyword evidence="2" id="KW-0812">Transmembrane</keyword>
<dbReference type="EMBL" id="LCEY01000003">
    <property type="protein sequence ID" value="KKS80971.1"/>
    <property type="molecule type" value="Genomic_DNA"/>
</dbReference>
<comment type="caution">
    <text evidence="4">The sequence shown here is derived from an EMBL/GenBank/DDBJ whole genome shotgun (WGS) entry which is preliminary data.</text>
</comment>
<dbReference type="PANTHER" id="PTHR43081:SF19">
    <property type="entry name" value="PH-SENSITIVE ADENYLATE CYCLASE RV1264"/>
    <property type="match status" value="1"/>
</dbReference>
<proteinExistence type="predicted"/>
<dbReference type="AlphaFoldDB" id="A0A0G1ED74"/>
<name>A0A0G1ED74_9BACT</name>
<evidence type="ECO:0000313" key="4">
    <source>
        <dbReference type="EMBL" id="KKS80971.1"/>
    </source>
</evidence>
<dbReference type="PROSITE" id="PS50125">
    <property type="entry name" value="GUANYLATE_CYCLASE_2"/>
    <property type="match status" value="1"/>
</dbReference>
<keyword evidence="2" id="KW-0472">Membrane</keyword>
<reference evidence="4 5" key="1">
    <citation type="journal article" date="2015" name="Nature">
        <title>rRNA introns, odd ribosomes, and small enigmatic genomes across a large radiation of phyla.</title>
        <authorList>
            <person name="Brown C.T."/>
            <person name="Hug L.A."/>
            <person name="Thomas B.C."/>
            <person name="Sharon I."/>
            <person name="Castelle C.J."/>
            <person name="Singh A."/>
            <person name="Wilkins M.J."/>
            <person name="Williams K.H."/>
            <person name="Banfield J.F."/>
        </authorList>
    </citation>
    <scope>NUCLEOTIDE SEQUENCE [LARGE SCALE GENOMIC DNA]</scope>
</reference>
<dbReference type="PATRIC" id="fig|1618585.3.peg.78"/>
<feature type="transmembrane region" description="Helical" evidence="2">
    <location>
        <begin position="178"/>
        <end position="196"/>
    </location>
</feature>
<protein>
    <submittedName>
        <fullName evidence="4">Adenylate/guanylate cyclase domain protein</fullName>
    </submittedName>
</protein>
<feature type="compositionally biased region" description="Low complexity" evidence="1">
    <location>
        <begin position="228"/>
        <end position="246"/>
    </location>
</feature>
<dbReference type="GO" id="GO:0035556">
    <property type="term" value="P:intracellular signal transduction"/>
    <property type="evidence" value="ECO:0007669"/>
    <property type="project" value="InterPro"/>
</dbReference>
<dbReference type="SUPFAM" id="SSF55073">
    <property type="entry name" value="Nucleotide cyclase"/>
    <property type="match status" value="1"/>
</dbReference>
<dbReference type="InterPro" id="IPR050697">
    <property type="entry name" value="Adenylyl/Guanylyl_Cyclase_3/4"/>
</dbReference>
<dbReference type="PANTHER" id="PTHR43081">
    <property type="entry name" value="ADENYLATE CYCLASE, TERMINAL-DIFFERENTIATION SPECIFIC-RELATED"/>
    <property type="match status" value="1"/>
</dbReference>
<dbReference type="InterPro" id="IPR001054">
    <property type="entry name" value="A/G_cyclase"/>
</dbReference>
<evidence type="ECO:0000259" key="3">
    <source>
        <dbReference type="PROSITE" id="PS50125"/>
    </source>
</evidence>
<dbReference type="Proteomes" id="UP000034611">
    <property type="component" value="Unassembled WGS sequence"/>
</dbReference>
<sequence length="261" mass="28727">MTSFHSRNQTTQLLGAEERIIESTTRHFKGRVVKNLGDGHMIVFDSPTNAVLCGTRIQRLVSKYNSNTSPSERFELRIGINSGEVSLDEKDIFGEPVNLAARVMGGTPPGEVYFTEAVYLGMNRNEIEIAEVGTKTYKGIREKINVYKVIQDKSPLVRLGLTLKAFDMEVPKSGVGRHFKYMALLIGFFIFFGWMIQPKSKTSAESTNLTTGPQKILQEVLGDVSTPSATLEATSEAQATSTAEPSPSTDNEFPGKAKGKR</sequence>
<dbReference type="Gene3D" id="3.30.70.1230">
    <property type="entry name" value="Nucleotide cyclase"/>
    <property type="match status" value="1"/>
</dbReference>